<dbReference type="KEGG" id="dpt:Deipr_2289"/>
<dbReference type="RefSeq" id="WP_013615769.1">
    <property type="nucleotide sequence ID" value="NC_015162.1"/>
</dbReference>
<keyword evidence="2" id="KW-1185">Reference proteome</keyword>
<gene>
    <name evidence="1" type="ordered locus">Deipr_2289</name>
</gene>
<dbReference type="EMBL" id="CP002538">
    <property type="protein sequence ID" value="ADY27415.1"/>
    <property type="molecule type" value="Genomic_DNA"/>
</dbReference>
<evidence type="ECO:0000313" key="2">
    <source>
        <dbReference type="Proteomes" id="UP000007718"/>
    </source>
</evidence>
<dbReference type="HOGENOM" id="CLU_2463969_0_0_0"/>
<reference evidence="1 2" key="2">
    <citation type="journal article" date="2012" name="Stand. Genomic Sci.">
        <title>Complete genome sequence of the orange-red pigmented, radioresistant Deinococcus proteolyticus type strain (MRP(T)).</title>
        <authorList>
            <person name="Copeland A."/>
            <person name="Zeytun A."/>
            <person name="Yassawong M."/>
            <person name="Nolan M."/>
            <person name="Lucas S."/>
            <person name="Hammon N."/>
            <person name="Deshpande S."/>
            <person name="Cheng J.F."/>
            <person name="Han C."/>
            <person name="Tapia R."/>
            <person name="Goodwin L.A."/>
            <person name="Pitluck S."/>
            <person name="Mavromatis K."/>
            <person name="Liolios K."/>
            <person name="Pagani I."/>
            <person name="Ivanova N."/>
            <person name="Mikhailova N."/>
            <person name="Pati A."/>
            <person name="Chen A."/>
            <person name="Palaniappan K."/>
            <person name="Land M."/>
            <person name="Hauser L."/>
            <person name="Jeffries C.D."/>
            <person name="Brambilla E.M."/>
            <person name="Rohde M."/>
            <person name="Sikorski J."/>
            <person name="Pukall R."/>
            <person name="Goker M."/>
            <person name="Detter J.C."/>
            <person name="Woyke T."/>
            <person name="Bristow J."/>
            <person name="Eisen J.A."/>
            <person name="Markowitz V."/>
            <person name="Hugenholtz P."/>
            <person name="Kyrpides N.C."/>
            <person name="Klenk H.P."/>
            <person name="Lapidus A."/>
        </authorList>
    </citation>
    <scope>NUCLEOTIDE SEQUENCE [LARGE SCALE GENOMIC DNA]</scope>
    <source>
        <strain evidence="2">ATCC 35074 / DSM 20540 / JCM 6276 / NBRC 101906 / NCIMB 13154 / VKM Ac-1939 / CCM 2703 / MRP</strain>
        <plasmid evidence="2">Plasmid pDEIPR02</plasmid>
    </source>
</reference>
<dbReference type="AlphaFoldDB" id="F0RQ56"/>
<dbReference type="Proteomes" id="UP000007718">
    <property type="component" value="Plasmid pDEIPR02"/>
</dbReference>
<sequence length="88" mass="9920">MTSASETDTPTTARIIDMETGAVELREFASAAEARRSFARETEQLLVWEHQDTRWTATLEGREYQVDMDHIKTEEEGPAEEASTLSEA</sequence>
<geneLocation type="plasmid" evidence="1 2">
    <name>pDEIPR02</name>
</geneLocation>
<name>F0RQ56_DEIPM</name>
<keyword evidence="1" id="KW-0614">Plasmid</keyword>
<evidence type="ECO:0000313" key="1">
    <source>
        <dbReference type="EMBL" id="ADY27415.1"/>
    </source>
</evidence>
<reference evidence="2" key="1">
    <citation type="submission" date="2011-02" db="EMBL/GenBank/DDBJ databases">
        <title>The complete sequence of plasmid2 of Deinococcus proteolyticus DSM 20540.</title>
        <authorList>
            <consortium name="US DOE Joint Genome Institute (JGI-PGF)"/>
            <person name="Lucas S."/>
            <person name="Copeland A."/>
            <person name="Lapidus A."/>
            <person name="Bruce D."/>
            <person name="Goodwin L."/>
            <person name="Pitluck S."/>
            <person name="Kyrpides N."/>
            <person name="Mavromatis K."/>
            <person name="Pagani I."/>
            <person name="Ivanova N."/>
            <person name="Ovchinnikova G."/>
            <person name="Zeytun A."/>
            <person name="Detter J.C."/>
            <person name="Han C."/>
            <person name="Land M."/>
            <person name="Hauser L."/>
            <person name="Markowitz V."/>
            <person name="Cheng J.-F."/>
            <person name="Hugenholtz P."/>
            <person name="Woyke T."/>
            <person name="Wu D."/>
            <person name="Pukall R."/>
            <person name="Steenblock K."/>
            <person name="Brambilla E."/>
            <person name="Klenk H.-P."/>
            <person name="Eisen J.A."/>
        </authorList>
    </citation>
    <scope>NUCLEOTIDE SEQUENCE [LARGE SCALE GENOMIC DNA]</scope>
    <source>
        <strain evidence="2">ATCC 35074 / DSM 20540 / JCM 6276 / NBRC 101906 / NCIMB 13154 / VKM Ac-1939 / CCM 2703 / MRP</strain>
        <plasmid evidence="2">Plasmid pDEIPR02</plasmid>
    </source>
</reference>
<organism evidence="1 2">
    <name type="scientific">Deinococcus proteolyticus (strain ATCC 35074 / DSM 20540 / JCM 6276 / NBRC 101906 / NCIMB 13154 / VKM Ac-1939 / CCM 2703 / MRP)</name>
    <dbReference type="NCBI Taxonomy" id="693977"/>
    <lineage>
        <taxon>Bacteria</taxon>
        <taxon>Thermotogati</taxon>
        <taxon>Deinococcota</taxon>
        <taxon>Deinococci</taxon>
        <taxon>Deinococcales</taxon>
        <taxon>Deinococcaceae</taxon>
        <taxon>Deinococcus</taxon>
    </lineage>
</organism>
<accession>F0RQ56</accession>
<proteinExistence type="predicted"/>
<protein>
    <submittedName>
        <fullName evidence="1">Uncharacterized protein</fullName>
    </submittedName>
</protein>